<dbReference type="EMBL" id="AFNH02001281">
    <property type="protein sequence ID" value="EZG43461.1"/>
    <property type="molecule type" value="Genomic_DNA"/>
</dbReference>
<proteinExistence type="predicted"/>
<dbReference type="RefSeq" id="XP_011133312.1">
    <property type="nucleotide sequence ID" value="XM_011135010.1"/>
</dbReference>
<evidence type="ECO:0000313" key="3">
    <source>
        <dbReference type="EMBL" id="EZG43461.1"/>
    </source>
</evidence>
<keyword evidence="1" id="KW-0175">Coiled coil</keyword>
<sequence>MGSPIAAEVFSSPQGPPAGLSPEHRCCHDDYVGNGATIRNLQIALEDAEALIISLRGRTDSREAEAEFSKLKDLNSALEARLLTEQNNLASREKECAVLKSKLSQSESSLLRICERVRTMIKEDAWMLPNGLEGRTPIPPRRSDDQVAPEDLFQLLDILEEVRKDALAYKKKEIEQKSQSDISVQQRDMLKLQRELTALEVSLSLTTYAFLWQDRHNESLQQLRKSQKQYAEAESHNIELTLQIDELKATTKELRARTEKLNQVNDLSKANAELSTEVQQLRRQIVQKEDTMQSERTRVEQFTETDAAPLNVAATQTTPPEIPTDVSMSEVPRTPPESVGRSLGVEVVGTALSGSRVTHRTSLKRALSPTFGSQEANMSTNEGELEIGPNASPTPQIDKLYTGPVVPTLTATSPRAAAIHHPSSITLSQTPIGRCFGEVAQRMANALRTMPMPINETFPAGIEDLGPINLTCEPRLPGLSQEIIYVEETSSNEFSSHDRATTALEGTQDDAPQDVP</sequence>
<reference evidence="3" key="1">
    <citation type="submission" date="2013-12" db="EMBL/GenBank/DDBJ databases">
        <authorList>
            <person name="Omoto C.K."/>
            <person name="Sibley D."/>
            <person name="Venepally P."/>
            <person name="Hadjithomas M."/>
            <person name="Karamycheva S."/>
            <person name="Brunk B."/>
            <person name="Roos D."/>
            <person name="Caler E."/>
            <person name="Lorenzi H."/>
        </authorList>
    </citation>
    <scope>NUCLEOTIDE SEQUENCE</scope>
</reference>
<dbReference type="VEuPathDB" id="CryptoDB:GNI_171030"/>
<feature type="compositionally biased region" description="Acidic residues" evidence="2">
    <location>
        <begin position="507"/>
        <end position="516"/>
    </location>
</feature>
<comment type="caution">
    <text evidence="3">The sequence shown here is derived from an EMBL/GenBank/DDBJ whole genome shotgun (WGS) entry which is preliminary data.</text>
</comment>
<feature type="coiled-coil region" evidence="1">
    <location>
        <begin position="223"/>
        <end position="298"/>
    </location>
</feature>
<dbReference type="Proteomes" id="UP000019763">
    <property type="component" value="Unassembled WGS sequence"/>
</dbReference>
<feature type="region of interest" description="Disordered" evidence="2">
    <location>
        <begin position="316"/>
        <end position="340"/>
    </location>
</feature>
<name>A0A023AXT5_GRENI</name>
<gene>
    <name evidence="3" type="ORF">GNI_171030</name>
</gene>
<evidence type="ECO:0000256" key="2">
    <source>
        <dbReference type="SAM" id="MobiDB-lite"/>
    </source>
</evidence>
<dbReference type="AlphaFoldDB" id="A0A023AXT5"/>
<accession>A0A023AXT5</accession>
<feature type="coiled-coil region" evidence="1">
    <location>
        <begin position="38"/>
        <end position="95"/>
    </location>
</feature>
<dbReference type="GeneID" id="22915855"/>
<keyword evidence="4" id="KW-1185">Reference proteome</keyword>
<feature type="region of interest" description="Disordered" evidence="2">
    <location>
        <begin position="489"/>
        <end position="516"/>
    </location>
</feature>
<feature type="region of interest" description="Disordered" evidence="2">
    <location>
        <begin position="1"/>
        <end position="23"/>
    </location>
</feature>
<organism evidence="3 4">
    <name type="scientific">Gregarina niphandrodes</name>
    <name type="common">Septate eugregarine</name>
    <dbReference type="NCBI Taxonomy" id="110365"/>
    <lineage>
        <taxon>Eukaryota</taxon>
        <taxon>Sar</taxon>
        <taxon>Alveolata</taxon>
        <taxon>Apicomplexa</taxon>
        <taxon>Conoidasida</taxon>
        <taxon>Gregarinasina</taxon>
        <taxon>Eugregarinorida</taxon>
        <taxon>Gregarinidae</taxon>
        <taxon>Gregarina</taxon>
    </lineage>
</organism>
<protein>
    <submittedName>
        <fullName evidence="3">Myosin-9</fullName>
    </submittedName>
</protein>
<evidence type="ECO:0000256" key="1">
    <source>
        <dbReference type="SAM" id="Coils"/>
    </source>
</evidence>
<evidence type="ECO:0000313" key="4">
    <source>
        <dbReference type="Proteomes" id="UP000019763"/>
    </source>
</evidence>